<dbReference type="Proteomes" id="UP001163981">
    <property type="component" value="Chromosome"/>
</dbReference>
<name>A0ABY6NTW7_9FLAO</name>
<feature type="chain" id="PRO_5045150602" description="T9SS C-terminal target domain-containing protein" evidence="1">
    <location>
        <begin position="24"/>
        <end position="389"/>
    </location>
</feature>
<keyword evidence="1" id="KW-0732">Signal</keyword>
<dbReference type="RefSeq" id="WP_265164855.1">
    <property type="nucleotide sequence ID" value="NZ_CP069620.1"/>
</dbReference>
<dbReference type="InterPro" id="IPR011050">
    <property type="entry name" value="Pectin_lyase_fold/virulence"/>
</dbReference>
<sequence>MKNHFLKTVFTLVLSAVFFSCSSDDDVPNPDPGTGGDTGVLEGSVLEGDITDDLLVKEGNYNLKGAVSVKDGATLTIEPGTTFTVSAADQAAGVNLLFVEQGGKLIAEGTAAKPIVFTSENKNSEGGDGDWGGIGIHGRAKMNAPGGTSISEAGQLPYGGTNDEDSSGSLKFVRVEYAGQASSDGQFEFNAFSFFAVGSGTVLENLEAFEGADDGFEFYGGTVNAKNLVAIGMEDDSVDWDEGYRGTLTNLAIVQYDGVGDFAFELANRKGENNAEPRSMGTVKNVSILGHNRSGKAAFDLKQGTGGIFQNIVATNYETIIFLNDQLQEVENDQLQFTGSHFEYSESLLVNNVDETNVAGDLLELDENATGADLSAFKNWSNLDPAQEF</sequence>
<protein>
    <recommendedName>
        <fullName evidence="4">T9SS C-terminal target domain-containing protein</fullName>
    </recommendedName>
</protein>
<evidence type="ECO:0000313" key="3">
    <source>
        <dbReference type="Proteomes" id="UP001163981"/>
    </source>
</evidence>
<evidence type="ECO:0008006" key="4">
    <source>
        <dbReference type="Google" id="ProtNLM"/>
    </source>
</evidence>
<proteinExistence type="predicted"/>
<evidence type="ECO:0000256" key="1">
    <source>
        <dbReference type="SAM" id="SignalP"/>
    </source>
</evidence>
<accession>A0ABY6NTW7</accession>
<dbReference type="PANTHER" id="PTHR41339:SF1">
    <property type="entry name" value="SECRETED PROTEIN"/>
    <property type="match status" value="1"/>
</dbReference>
<gene>
    <name evidence="2" type="ORF">JRG66_05705</name>
</gene>
<reference evidence="2" key="1">
    <citation type="submission" date="2021-02" db="EMBL/GenBank/DDBJ databases">
        <title>Salinimicrobium sp. nov. isolated from seawater in Tongyeong, Republic of Korea.</title>
        <authorList>
            <person name="Lee S.-J."/>
        </authorList>
    </citation>
    <scope>NUCLEOTIDE SEQUENCE</scope>
    <source>
        <strain evidence="2">HN-2-9-2</strain>
    </source>
</reference>
<organism evidence="2 3">
    <name type="scientific">Salinimicrobium tongyeongense</name>
    <dbReference type="NCBI Taxonomy" id="2809707"/>
    <lineage>
        <taxon>Bacteria</taxon>
        <taxon>Pseudomonadati</taxon>
        <taxon>Bacteroidota</taxon>
        <taxon>Flavobacteriia</taxon>
        <taxon>Flavobacteriales</taxon>
        <taxon>Flavobacteriaceae</taxon>
        <taxon>Salinimicrobium</taxon>
    </lineage>
</organism>
<dbReference type="SUPFAM" id="SSF51126">
    <property type="entry name" value="Pectin lyase-like"/>
    <property type="match status" value="1"/>
</dbReference>
<dbReference type="EMBL" id="CP069620">
    <property type="protein sequence ID" value="UZH56357.1"/>
    <property type="molecule type" value="Genomic_DNA"/>
</dbReference>
<keyword evidence="3" id="KW-1185">Reference proteome</keyword>
<dbReference type="PANTHER" id="PTHR41339">
    <property type="entry name" value="LIPL48"/>
    <property type="match status" value="1"/>
</dbReference>
<evidence type="ECO:0000313" key="2">
    <source>
        <dbReference type="EMBL" id="UZH56357.1"/>
    </source>
</evidence>
<feature type="signal peptide" evidence="1">
    <location>
        <begin position="1"/>
        <end position="23"/>
    </location>
</feature>
<dbReference type="PROSITE" id="PS51257">
    <property type="entry name" value="PROKAR_LIPOPROTEIN"/>
    <property type="match status" value="1"/>
</dbReference>